<dbReference type="EMBL" id="JAJSOF020000011">
    <property type="protein sequence ID" value="KAJ4443948.1"/>
    <property type="molecule type" value="Genomic_DNA"/>
</dbReference>
<comment type="caution">
    <text evidence="1">The sequence shown here is derived from an EMBL/GenBank/DDBJ whole genome shotgun (WGS) entry which is preliminary data.</text>
</comment>
<gene>
    <name evidence="1" type="ORF">ANN_05737</name>
</gene>
<protein>
    <submittedName>
        <fullName evidence="1">Uncharacterized protein</fullName>
    </submittedName>
</protein>
<keyword evidence="2" id="KW-1185">Reference proteome</keyword>
<proteinExistence type="predicted"/>
<reference evidence="1 2" key="1">
    <citation type="journal article" date="2022" name="Allergy">
        <title>Genome assembly and annotation of Periplaneta americana reveal a comprehensive cockroach allergen profile.</title>
        <authorList>
            <person name="Wang L."/>
            <person name="Xiong Q."/>
            <person name="Saelim N."/>
            <person name="Wang L."/>
            <person name="Nong W."/>
            <person name="Wan A.T."/>
            <person name="Shi M."/>
            <person name="Liu X."/>
            <person name="Cao Q."/>
            <person name="Hui J.H.L."/>
            <person name="Sookrung N."/>
            <person name="Leung T.F."/>
            <person name="Tungtrongchitr A."/>
            <person name="Tsui S.K.W."/>
        </authorList>
    </citation>
    <scope>NUCLEOTIDE SEQUENCE [LARGE SCALE GENOMIC DNA]</scope>
    <source>
        <strain evidence="1">PWHHKU_190912</strain>
    </source>
</reference>
<accession>A0ABQ8TCI6</accession>
<dbReference type="Proteomes" id="UP001148838">
    <property type="component" value="Unassembled WGS sequence"/>
</dbReference>
<evidence type="ECO:0000313" key="2">
    <source>
        <dbReference type="Proteomes" id="UP001148838"/>
    </source>
</evidence>
<name>A0ABQ8TCI6_PERAM</name>
<sequence length="142" mass="15671">MSPGSSIESYPAFAGIGLKENPGKNVNQQAVIYVCLPPPVYKCELKTNVFNDAVSTTRLFSVDEIGDSDMIFGDMSPRIRHRLPCIHITVGENLGKNPTRSAEDAPFSIKSFLCYCYPPLDFVAAYSTSQVFEAVHLLYCLI</sequence>
<organism evidence="1 2">
    <name type="scientific">Periplaneta americana</name>
    <name type="common">American cockroach</name>
    <name type="synonym">Blatta americana</name>
    <dbReference type="NCBI Taxonomy" id="6978"/>
    <lineage>
        <taxon>Eukaryota</taxon>
        <taxon>Metazoa</taxon>
        <taxon>Ecdysozoa</taxon>
        <taxon>Arthropoda</taxon>
        <taxon>Hexapoda</taxon>
        <taxon>Insecta</taxon>
        <taxon>Pterygota</taxon>
        <taxon>Neoptera</taxon>
        <taxon>Polyneoptera</taxon>
        <taxon>Dictyoptera</taxon>
        <taxon>Blattodea</taxon>
        <taxon>Blattoidea</taxon>
        <taxon>Blattidae</taxon>
        <taxon>Blattinae</taxon>
        <taxon>Periplaneta</taxon>
    </lineage>
</organism>
<evidence type="ECO:0000313" key="1">
    <source>
        <dbReference type="EMBL" id="KAJ4443948.1"/>
    </source>
</evidence>